<comment type="caution">
    <text evidence="1">The sequence shown here is derived from an EMBL/GenBank/DDBJ whole genome shotgun (WGS) entry which is preliminary data.</text>
</comment>
<keyword evidence="2" id="KW-1185">Reference proteome</keyword>
<reference evidence="1 2" key="1">
    <citation type="journal article" date="2023" name="Plants (Basel)">
        <title>Bridging the Gap: Combining Genomics and Transcriptomics Approaches to Understand Stylosanthes scabra, an Orphan Legume from the Brazilian Caatinga.</title>
        <authorList>
            <person name="Ferreira-Neto J.R.C."/>
            <person name="da Silva M.D."/>
            <person name="Binneck E."/>
            <person name="de Melo N.F."/>
            <person name="da Silva R.H."/>
            <person name="de Melo A.L.T.M."/>
            <person name="Pandolfi V."/>
            <person name="Bustamante F.O."/>
            <person name="Brasileiro-Vidal A.C."/>
            <person name="Benko-Iseppon A.M."/>
        </authorList>
    </citation>
    <scope>NUCLEOTIDE SEQUENCE [LARGE SCALE GENOMIC DNA]</scope>
    <source>
        <tissue evidence="1">Leaves</tissue>
    </source>
</reference>
<protein>
    <submittedName>
        <fullName evidence="1">Uncharacterized protein</fullName>
    </submittedName>
</protein>
<evidence type="ECO:0000313" key="1">
    <source>
        <dbReference type="EMBL" id="MED6149641.1"/>
    </source>
</evidence>
<dbReference type="Proteomes" id="UP001341840">
    <property type="component" value="Unassembled WGS sequence"/>
</dbReference>
<name>A0ABU6TLG4_9FABA</name>
<accession>A0ABU6TLG4</accession>
<dbReference type="EMBL" id="JASCZI010091250">
    <property type="protein sequence ID" value="MED6149641.1"/>
    <property type="molecule type" value="Genomic_DNA"/>
</dbReference>
<sequence length="108" mass="11303">MQVDARAQAQCQELASFCELHTASPLLPRALSPSTLAKLALKSHASSLLPASTSTHATTMAMHSCADAPVLPVAGVAVMLRSANLAADHLERQVASLQQPFVDCSEPL</sequence>
<evidence type="ECO:0000313" key="2">
    <source>
        <dbReference type="Proteomes" id="UP001341840"/>
    </source>
</evidence>
<gene>
    <name evidence="1" type="ORF">PIB30_064491</name>
</gene>
<proteinExistence type="predicted"/>
<organism evidence="1 2">
    <name type="scientific">Stylosanthes scabra</name>
    <dbReference type="NCBI Taxonomy" id="79078"/>
    <lineage>
        <taxon>Eukaryota</taxon>
        <taxon>Viridiplantae</taxon>
        <taxon>Streptophyta</taxon>
        <taxon>Embryophyta</taxon>
        <taxon>Tracheophyta</taxon>
        <taxon>Spermatophyta</taxon>
        <taxon>Magnoliopsida</taxon>
        <taxon>eudicotyledons</taxon>
        <taxon>Gunneridae</taxon>
        <taxon>Pentapetalae</taxon>
        <taxon>rosids</taxon>
        <taxon>fabids</taxon>
        <taxon>Fabales</taxon>
        <taxon>Fabaceae</taxon>
        <taxon>Papilionoideae</taxon>
        <taxon>50 kb inversion clade</taxon>
        <taxon>dalbergioids sensu lato</taxon>
        <taxon>Dalbergieae</taxon>
        <taxon>Pterocarpus clade</taxon>
        <taxon>Stylosanthes</taxon>
    </lineage>
</organism>